<dbReference type="InterPro" id="IPR007305">
    <property type="entry name" value="Vesicle_transpt_Got1/SFT2"/>
</dbReference>
<keyword evidence="6 8" id="KW-0472">Membrane</keyword>
<sequence>MSGRHANTTMNSGLGAYWGNIRRHAHHLISDQPMDEDPVLELPPEESYLDGLSALGELSYMQRLTGFFLVLGMGCVFLVIAMSMAMTVVLTARKFAFFFTVGNMFCLCSTCFIVGFRTQVRSIFQANRFEAGATYLMSSFLTLLCALWLRSSIGCIVFAAIQLAALLWYVLSYIPYARHTLGMAYSVVSGFLRPILSGVGSLLS</sequence>
<dbReference type="InterPro" id="IPR011691">
    <property type="entry name" value="Vesicle_transpt_SFT2"/>
</dbReference>
<evidence type="ECO:0000256" key="4">
    <source>
        <dbReference type="ARBA" id="ARBA00022927"/>
    </source>
</evidence>
<dbReference type="GO" id="GO:0016192">
    <property type="term" value="P:vesicle-mediated transport"/>
    <property type="evidence" value="ECO:0007669"/>
    <property type="project" value="InterPro"/>
</dbReference>
<comment type="function">
    <text evidence="8">May be involved in fusion of retrograde transport vesicles derived from an endocytic compartment with the Golgi complex.</text>
</comment>
<dbReference type="Pfam" id="PF04178">
    <property type="entry name" value="Got1"/>
    <property type="match status" value="1"/>
</dbReference>
<keyword evidence="10" id="KW-1185">Reference proteome</keyword>
<dbReference type="OrthoDB" id="73614at2759"/>
<feature type="transmembrane region" description="Helical" evidence="8">
    <location>
        <begin position="156"/>
        <end position="176"/>
    </location>
</feature>
<evidence type="ECO:0000256" key="8">
    <source>
        <dbReference type="RuleBase" id="RU363111"/>
    </source>
</evidence>
<name>S9WCD0_9TRYP</name>
<feature type="transmembrane region" description="Helical" evidence="8">
    <location>
        <begin position="129"/>
        <end position="150"/>
    </location>
</feature>
<dbReference type="PANTHER" id="PTHR23137:SF2">
    <property type="entry name" value="VESICLE TRANSPORT PROTEIN"/>
    <property type="match status" value="1"/>
</dbReference>
<dbReference type="GO" id="GO:0012505">
    <property type="term" value="C:endomembrane system"/>
    <property type="evidence" value="ECO:0007669"/>
    <property type="project" value="UniProtKB-ARBA"/>
</dbReference>
<protein>
    <recommendedName>
        <fullName evidence="8">Vesicle transport protein</fullName>
    </recommendedName>
</protein>
<feature type="transmembrane region" description="Helical" evidence="8">
    <location>
        <begin position="67"/>
        <end position="89"/>
    </location>
</feature>
<comment type="caution">
    <text evidence="9">The sequence shown here is derived from an EMBL/GenBank/DDBJ whole genome shotgun (WGS) entry which is preliminary data.</text>
</comment>
<dbReference type="Proteomes" id="UP000015354">
    <property type="component" value="Unassembled WGS sequence"/>
</dbReference>
<reference evidence="9 10" key="1">
    <citation type="journal article" date="2013" name="PLoS ONE">
        <title>Predicting the Proteins of Angomonas deanei, Strigomonas culicis and Their Respective Endosymbionts Reveals New Aspects of the Trypanosomatidae Family.</title>
        <authorList>
            <person name="Motta M.C."/>
            <person name="Martins A.C."/>
            <person name="de Souza S.S."/>
            <person name="Catta-Preta C.M."/>
            <person name="Silva R."/>
            <person name="Klein C.C."/>
            <person name="de Almeida L.G."/>
            <person name="de Lima Cunha O."/>
            <person name="Ciapina L.P."/>
            <person name="Brocchi M."/>
            <person name="Colabardini A.C."/>
            <person name="de Araujo Lima B."/>
            <person name="Machado C.R."/>
            <person name="de Almeida Soares C.M."/>
            <person name="Probst C.M."/>
            <person name="de Menezes C.B."/>
            <person name="Thompson C.E."/>
            <person name="Bartholomeu D.C."/>
            <person name="Gradia D.F."/>
            <person name="Pavoni D.P."/>
            <person name="Grisard E.C."/>
            <person name="Fantinatti-Garboggini F."/>
            <person name="Marchini F.K."/>
            <person name="Rodrigues-Luiz G.F."/>
            <person name="Wagner G."/>
            <person name="Goldman G.H."/>
            <person name="Fietto J.L."/>
            <person name="Elias M.C."/>
            <person name="Goldman M.H."/>
            <person name="Sagot M.F."/>
            <person name="Pereira M."/>
            <person name="Stoco P.H."/>
            <person name="de Mendonca-Neto R.P."/>
            <person name="Teixeira S.M."/>
            <person name="Maciel T.E."/>
            <person name="de Oliveira Mendes T.A."/>
            <person name="Urmenyi T.P."/>
            <person name="de Souza W."/>
            <person name="Schenkman S."/>
            <person name="de Vasconcelos A.T."/>
        </authorList>
    </citation>
    <scope>NUCLEOTIDE SEQUENCE [LARGE SCALE GENOMIC DNA]</scope>
</reference>
<evidence type="ECO:0000313" key="10">
    <source>
        <dbReference type="Proteomes" id="UP000015354"/>
    </source>
</evidence>
<evidence type="ECO:0000256" key="1">
    <source>
        <dbReference type="ARBA" id="ARBA00004141"/>
    </source>
</evidence>
<accession>S9WCD0</accession>
<keyword evidence="3 8" id="KW-0812">Transmembrane</keyword>
<evidence type="ECO:0000313" key="9">
    <source>
        <dbReference type="EMBL" id="EPY33705.1"/>
    </source>
</evidence>
<evidence type="ECO:0000256" key="6">
    <source>
        <dbReference type="ARBA" id="ARBA00023136"/>
    </source>
</evidence>
<feature type="transmembrane region" description="Helical" evidence="8">
    <location>
        <begin position="95"/>
        <end position="117"/>
    </location>
</feature>
<dbReference type="GO" id="GO:0015031">
    <property type="term" value="P:protein transport"/>
    <property type="evidence" value="ECO:0007669"/>
    <property type="project" value="UniProtKB-KW"/>
</dbReference>
<comment type="caution">
    <text evidence="8">Lacks conserved residue(s) required for the propagation of feature annotation.</text>
</comment>
<dbReference type="GO" id="GO:0016020">
    <property type="term" value="C:membrane"/>
    <property type="evidence" value="ECO:0007669"/>
    <property type="project" value="UniProtKB-SubCell"/>
</dbReference>
<evidence type="ECO:0000256" key="2">
    <source>
        <dbReference type="ARBA" id="ARBA00022448"/>
    </source>
</evidence>
<comment type="similarity">
    <text evidence="7 8">Belongs to the SFT2 family.</text>
</comment>
<dbReference type="EMBL" id="ATMH01002061">
    <property type="protein sequence ID" value="EPY33705.1"/>
    <property type="molecule type" value="Genomic_DNA"/>
</dbReference>
<keyword evidence="4 8" id="KW-0653">Protein transport</keyword>
<dbReference type="AlphaFoldDB" id="S9WCD0"/>
<organism evidence="9 10">
    <name type="scientific">Strigomonas culicis</name>
    <dbReference type="NCBI Taxonomy" id="28005"/>
    <lineage>
        <taxon>Eukaryota</taxon>
        <taxon>Discoba</taxon>
        <taxon>Euglenozoa</taxon>
        <taxon>Kinetoplastea</taxon>
        <taxon>Metakinetoplastina</taxon>
        <taxon>Trypanosomatida</taxon>
        <taxon>Trypanosomatidae</taxon>
        <taxon>Strigomonadinae</taxon>
        <taxon>Strigomonas</taxon>
    </lineage>
</organism>
<gene>
    <name evidence="9" type="ORF">STCU_02061</name>
</gene>
<proteinExistence type="inferred from homology"/>
<keyword evidence="2 8" id="KW-0813">Transport</keyword>
<evidence type="ECO:0000256" key="3">
    <source>
        <dbReference type="ARBA" id="ARBA00022692"/>
    </source>
</evidence>
<evidence type="ECO:0000256" key="5">
    <source>
        <dbReference type="ARBA" id="ARBA00022989"/>
    </source>
</evidence>
<dbReference type="GO" id="GO:0005737">
    <property type="term" value="C:cytoplasm"/>
    <property type="evidence" value="ECO:0007669"/>
    <property type="project" value="UniProtKB-ARBA"/>
</dbReference>
<feature type="transmembrane region" description="Helical" evidence="8">
    <location>
        <begin position="183"/>
        <end position="203"/>
    </location>
</feature>
<comment type="subcellular location">
    <subcellularLocation>
        <location evidence="1 8">Membrane</location>
        <topology evidence="1 8">Multi-pass membrane protein</topology>
    </subcellularLocation>
</comment>
<dbReference type="PANTHER" id="PTHR23137">
    <property type="entry name" value="VESICLE TRANSPORT PROTEIN-RELATED"/>
    <property type="match status" value="1"/>
</dbReference>
<keyword evidence="5 8" id="KW-1133">Transmembrane helix</keyword>
<evidence type="ECO:0000256" key="7">
    <source>
        <dbReference type="ARBA" id="ARBA00025800"/>
    </source>
</evidence>